<evidence type="ECO:0000313" key="1">
    <source>
        <dbReference type="EMBL" id="KAJ8678729.1"/>
    </source>
</evidence>
<name>A0ACC2P573_9HYME</name>
<sequence>MSEQFLGCTVSIKCIEDLGDYQGQIVAVDDNSVTLAKTFCNGIPHFPPQVTLRAKDILNIDIVSVDDPDSHKDVQLVSRFTVKRPIAKRAGRSVSECAVPVAQQQSSQTPQNVRKPPPEVQSYPDSSLPQQKLVLGQTRASRKKMTDRDEQAFGTPIDQSLNQEFDFEKNLALFNKQAIWQEINSKRPDVVQQSQNRGNNKGRYRHDENVLESEPTALRQILVPKPGSKEYVTDDGLIIPSITLDLQRQLIGAADRLGISWERRVELLGRAGTEIILQLLGGAHRLNPNNAHQCPTVVALAGPHRSGAAAVNCARQLTSHGVKTVVYVENSEDVFLLQELSLYKLTGHKVETDVRKLPAAADLIIVGLSEDQSPRVVNSNVIKWTNNNRASILAIDPPSTGTPGIVCKYSLLAGPLPLTHCMENGRLYLANLALPNKVFSDAGVVRYRSPFGPKFVIPLHLNSS</sequence>
<dbReference type="EMBL" id="CM056742">
    <property type="protein sequence ID" value="KAJ8678729.1"/>
    <property type="molecule type" value="Genomic_DNA"/>
</dbReference>
<comment type="caution">
    <text evidence="1">The sequence shown here is derived from an EMBL/GenBank/DDBJ whole genome shotgun (WGS) entry which is preliminary data.</text>
</comment>
<gene>
    <name evidence="1" type="ORF">QAD02_014516</name>
</gene>
<organism evidence="1 2">
    <name type="scientific">Eretmocerus hayati</name>
    <dbReference type="NCBI Taxonomy" id="131215"/>
    <lineage>
        <taxon>Eukaryota</taxon>
        <taxon>Metazoa</taxon>
        <taxon>Ecdysozoa</taxon>
        <taxon>Arthropoda</taxon>
        <taxon>Hexapoda</taxon>
        <taxon>Insecta</taxon>
        <taxon>Pterygota</taxon>
        <taxon>Neoptera</taxon>
        <taxon>Endopterygota</taxon>
        <taxon>Hymenoptera</taxon>
        <taxon>Apocrita</taxon>
        <taxon>Proctotrupomorpha</taxon>
        <taxon>Chalcidoidea</taxon>
        <taxon>Aphelinidae</taxon>
        <taxon>Aphelininae</taxon>
        <taxon>Eretmocerus</taxon>
    </lineage>
</organism>
<accession>A0ACC2P573</accession>
<proteinExistence type="predicted"/>
<protein>
    <submittedName>
        <fullName evidence="1">Uncharacterized protein</fullName>
    </submittedName>
</protein>
<keyword evidence="2" id="KW-1185">Reference proteome</keyword>
<dbReference type="Proteomes" id="UP001239111">
    <property type="component" value="Chromosome 2"/>
</dbReference>
<evidence type="ECO:0000313" key="2">
    <source>
        <dbReference type="Proteomes" id="UP001239111"/>
    </source>
</evidence>
<reference evidence="1" key="1">
    <citation type="submission" date="2023-04" db="EMBL/GenBank/DDBJ databases">
        <title>A chromosome-level genome assembly of the parasitoid wasp Eretmocerus hayati.</title>
        <authorList>
            <person name="Zhong Y."/>
            <person name="Liu S."/>
            <person name="Liu Y."/>
        </authorList>
    </citation>
    <scope>NUCLEOTIDE SEQUENCE</scope>
    <source>
        <strain evidence="1">ZJU_SS_LIU_2023</strain>
    </source>
</reference>